<dbReference type="EMBL" id="JAIRAU010000005">
    <property type="protein sequence ID" value="MBZ5709283.1"/>
    <property type="molecule type" value="Genomic_DNA"/>
</dbReference>
<gene>
    <name evidence="2" type="ORF">K7C98_08415</name>
</gene>
<evidence type="ECO:0000256" key="1">
    <source>
        <dbReference type="SAM" id="Phobius"/>
    </source>
</evidence>
<dbReference type="Proteomes" id="UP001139031">
    <property type="component" value="Unassembled WGS sequence"/>
</dbReference>
<dbReference type="RefSeq" id="WP_224191060.1">
    <property type="nucleotide sequence ID" value="NZ_JAIRAU010000005.1"/>
</dbReference>
<protein>
    <submittedName>
        <fullName evidence="2">Uncharacterized protein</fullName>
    </submittedName>
</protein>
<keyword evidence="1" id="KW-0812">Transmembrane</keyword>
<keyword evidence="1" id="KW-1133">Transmembrane helix</keyword>
<keyword evidence="3" id="KW-1185">Reference proteome</keyword>
<comment type="caution">
    <text evidence="2">The sequence shown here is derived from an EMBL/GenBank/DDBJ whole genome shotgun (WGS) entry which is preliminary data.</text>
</comment>
<organism evidence="2 3">
    <name type="scientific">Nannocystis pusilla</name>
    <dbReference type="NCBI Taxonomy" id="889268"/>
    <lineage>
        <taxon>Bacteria</taxon>
        <taxon>Pseudomonadati</taxon>
        <taxon>Myxococcota</taxon>
        <taxon>Polyangia</taxon>
        <taxon>Nannocystales</taxon>
        <taxon>Nannocystaceae</taxon>
        <taxon>Nannocystis</taxon>
    </lineage>
</organism>
<accession>A0ABS7TM38</accession>
<evidence type="ECO:0000313" key="3">
    <source>
        <dbReference type="Proteomes" id="UP001139031"/>
    </source>
</evidence>
<reference evidence="2" key="1">
    <citation type="submission" date="2021-08" db="EMBL/GenBank/DDBJ databases">
        <authorList>
            <person name="Stevens D.C."/>
        </authorList>
    </citation>
    <scope>NUCLEOTIDE SEQUENCE</scope>
    <source>
        <strain evidence="2">DSM 53165</strain>
    </source>
</reference>
<feature type="transmembrane region" description="Helical" evidence="1">
    <location>
        <begin position="29"/>
        <end position="49"/>
    </location>
</feature>
<sequence length="62" mass="7135">MTDATLQECLDSYTQFREYASRAQRRWRWIAAISGTAGLGLGALLTVALRPRREFSDDERTR</sequence>
<keyword evidence="1" id="KW-0472">Membrane</keyword>
<proteinExistence type="predicted"/>
<evidence type="ECO:0000313" key="2">
    <source>
        <dbReference type="EMBL" id="MBZ5709283.1"/>
    </source>
</evidence>
<name>A0ABS7TM38_9BACT</name>